<gene>
    <name evidence="9" type="ORF">OIU74_022580</name>
</gene>
<dbReference type="GO" id="GO:0048364">
    <property type="term" value="P:root development"/>
    <property type="evidence" value="ECO:0007669"/>
    <property type="project" value="UniProtKB-ARBA"/>
</dbReference>
<evidence type="ECO:0000256" key="2">
    <source>
        <dbReference type="ARBA" id="ARBA00022737"/>
    </source>
</evidence>
<dbReference type="GO" id="GO:0032875">
    <property type="term" value="P:regulation of DNA endoreduplication"/>
    <property type="evidence" value="ECO:0007669"/>
    <property type="project" value="UniProtKB-ARBA"/>
</dbReference>
<name>A0A9Q0WN11_9ROSI</name>
<reference evidence="9" key="2">
    <citation type="journal article" date="2023" name="Int. J. Mol. Sci.">
        <title>De Novo Assembly and Annotation of 11 Diverse Shrub Willow (Salix) Genomes Reveals Novel Gene Organization in Sex-Linked Regions.</title>
        <authorList>
            <person name="Hyden B."/>
            <person name="Feng K."/>
            <person name="Yates T.B."/>
            <person name="Jawdy S."/>
            <person name="Cereghino C."/>
            <person name="Smart L.B."/>
            <person name="Muchero W."/>
        </authorList>
    </citation>
    <scope>NUCLEOTIDE SEQUENCE</scope>
    <source>
        <tissue evidence="9">Shoot tip</tissue>
    </source>
</reference>
<reference evidence="9" key="1">
    <citation type="submission" date="2022-11" db="EMBL/GenBank/DDBJ databases">
        <authorList>
            <person name="Hyden B.L."/>
            <person name="Feng K."/>
            <person name="Yates T."/>
            <person name="Jawdy S."/>
            <person name="Smart L.B."/>
            <person name="Muchero W."/>
        </authorList>
    </citation>
    <scope>NUCLEOTIDE SEQUENCE</scope>
    <source>
        <tissue evidence="9">Shoot tip</tissue>
    </source>
</reference>
<dbReference type="InterPro" id="IPR001005">
    <property type="entry name" value="SANT/Myb"/>
</dbReference>
<keyword evidence="2" id="KW-0677">Repeat</keyword>
<dbReference type="SUPFAM" id="SSF46689">
    <property type="entry name" value="Homeodomain-like"/>
    <property type="match status" value="1"/>
</dbReference>
<dbReference type="Pfam" id="PF13921">
    <property type="entry name" value="Myb_DNA-bind_6"/>
    <property type="match status" value="1"/>
</dbReference>
<dbReference type="PANTHER" id="PTHR45614">
    <property type="entry name" value="MYB PROTEIN-RELATED"/>
    <property type="match status" value="1"/>
</dbReference>
<protein>
    <submittedName>
        <fullName evidence="9">MYB PROTEIN-RELATED</fullName>
    </submittedName>
</protein>
<evidence type="ECO:0000313" key="10">
    <source>
        <dbReference type="Proteomes" id="UP001151752"/>
    </source>
</evidence>
<evidence type="ECO:0000256" key="1">
    <source>
        <dbReference type="ARBA" id="ARBA00004123"/>
    </source>
</evidence>
<dbReference type="InterPro" id="IPR017930">
    <property type="entry name" value="Myb_dom"/>
</dbReference>
<evidence type="ECO:0000256" key="3">
    <source>
        <dbReference type="ARBA" id="ARBA00023125"/>
    </source>
</evidence>
<feature type="domain" description="HTH myb-type" evidence="8">
    <location>
        <begin position="73"/>
        <end position="127"/>
    </location>
</feature>
<evidence type="ECO:0000256" key="4">
    <source>
        <dbReference type="ARBA" id="ARBA00023242"/>
    </source>
</evidence>
<dbReference type="GO" id="GO:0009629">
    <property type="term" value="P:response to gravity"/>
    <property type="evidence" value="ECO:0007669"/>
    <property type="project" value="UniProtKB-ARBA"/>
</dbReference>
<evidence type="ECO:0000256" key="5">
    <source>
        <dbReference type="ARBA" id="ARBA00063045"/>
    </source>
</evidence>
<proteinExistence type="predicted"/>
<dbReference type="Gene3D" id="1.10.10.60">
    <property type="entry name" value="Homeodomain-like"/>
    <property type="match status" value="2"/>
</dbReference>
<comment type="caution">
    <text evidence="9">The sequence shown here is derived from an EMBL/GenBank/DDBJ whole genome shotgun (WGS) entry which is preliminary data.</text>
</comment>
<keyword evidence="3" id="KW-0238">DNA-binding</keyword>
<dbReference type="Proteomes" id="UP001151752">
    <property type="component" value="Chromosome 8"/>
</dbReference>
<organism evidence="9 10">
    <name type="scientific">Salix koriyanagi</name>
    <dbReference type="NCBI Taxonomy" id="2511006"/>
    <lineage>
        <taxon>Eukaryota</taxon>
        <taxon>Viridiplantae</taxon>
        <taxon>Streptophyta</taxon>
        <taxon>Embryophyta</taxon>
        <taxon>Tracheophyta</taxon>
        <taxon>Spermatophyta</taxon>
        <taxon>Magnoliopsida</taxon>
        <taxon>eudicotyledons</taxon>
        <taxon>Gunneridae</taxon>
        <taxon>Pentapetalae</taxon>
        <taxon>rosids</taxon>
        <taxon>fabids</taxon>
        <taxon>Malpighiales</taxon>
        <taxon>Salicaceae</taxon>
        <taxon>Saliceae</taxon>
        <taxon>Salix</taxon>
    </lineage>
</organism>
<dbReference type="PANTHER" id="PTHR45614:SF76">
    <property type="entry name" value="TRANSCRIPTION FACTOR MYB124"/>
    <property type="match status" value="1"/>
</dbReference>
<feature type="region of interest" description="Disordered" evidence="6">
    <location>
        <begin position="1"/>
        <end position="24"/>
    </location>
</feature>
<dbReference type="GO" id="GO:0009737">
    <property type="term" value="P:response to abscisic acid"/>
    <property type="evidence" value="ECO:0007669"/>
    <property type="project" value="UniProtKB-ARBA"/>
</dbReference>
<dbReference type="GO" id="GO:1902584">
    <property type="term" value="P:positive regulation of response to water deprivation"/>
    <property type="evidence" value="ECO:0007669"/>
    <property type="project" value="UniProtKB-ARBA"/>
</dbReference>
<accession>A0A9Q0WN11</accession>
<dbReference type="CDD" id="cd00167">
    <property type="entry name" value="SANT"/>
    <property type="match status" value="2"/>
</dbReference>
<dbReference type="GO" id="GO:1901002">
    <property type="term" value="P:positive regulation of response to salt stress"/>
    <property type="evidence" value="ECO:0007669"/>
    <property type="project" value="UniProtKB-ARBA"/>
</dbReference>
<dbReference type="GO" id="GO:1901333">
    <property type="term" value="P:positive regulation of lateral root development"/>
    <property type="evidence" value="ECO:0007669"/>
    <property type="project" value="UniProtKB-ARBA"/>
</dbReference>
<dbReference type="GO" id="GO:0000981">
    <property type="term" value="F:DNA-binding transcription factor activity, RNA polymerase II-specific"/>
    <property type="evidence" value="ECO:0007669"/>
    <property type="project" value="TreeGrafter"/>
</dbReference>
<dbReference type="InterPro" id="IPR050560">
    <property type="entry name" value="MYB_TF"/>
</dbReference>
<dbReference type="PROSITE" id="PS50090">
    <property type="entry name" value="MYB_LIKE"/>
    <property type="match status" value="2"/>
</dbReference>
<dbReference type="InterPro" id="IPR009057">
    <property type="entry name" value="Homeodomain-like_sf"/>
</dbReference>
<dbReference type="GO" id="GO:0010052">
    <property type="term" value="P:guard cell differentiation"/>
    <property type="evidence" value="ECO:0007669"/>
    <property type="project" value="UniProtKB-ARBA"/>
</dbReference>
<dbReference type="GO" id="GO:0009554">
    <property type="term" value="P:megasporogenesis"/>
    <property type="evidence" value="ECO:0007669"/>
    <property type="project" value="UniProtKB-ARBA"/>
</dbReference>
<sequence length="574" mass="64527">MQSTSKSKKIACGNHEEESKKKERHIVTWTQQEDDILRQQISQHGTENWAIIASKFKDKTTRQCRRRWYTYLNSDFKKGGWSPEEDLLLCEAQKIFGNRWTEIAKVVSGRTDNAVKNRFSTLCKKRAKYEALAKENKNTHINLNNKRIILHDGFNTDGAPENDPPIKKIRKSHIPSLAGSCNFGDRLHPQCGNQQPRPPLAVLPQNFHSVNMAAQHHVSSVKEVPIDVQNSRIQGTFLKKDDPKITALMQQAELLSSLASKVSEENTDQSLENAWKVLQDFLNRSKENDLFGQKICDIDFKLEDFKDLIEDLRMSNDGSRPSWRQPDLYEESPSSSEYSTGSTHLPYTAPDKIEQTQAGVLHKDIDIELQMVHLDEGNFVGACDEIISSANITQVEMFPSCDEQTKNDIIVSASSGTEFSSPLQVTPLFRTLAAGIPSPKFSESVSQLCSSILPTINPSVLIASIALTGPLPPVSQSRLIVLHSKNEWSVGKTANWIPREKLPTKNTWSGISLSQSRHQSFTTTTLQKGPSAKSIANLSDISDIKKMFLGLQLPWPEQLGHTQQRDLRPFYVSP</sequence>
<feature type="domain" description="HTH myb-type" evidence="8">
    <location>
        <begin position="21"/>
        <end position="72"/>
    </location>
</feature>
<keyword evidence="4" id="KW-0539">Nucleus</keyword>
<dbReference type="EMBL" id="JAPFFM010000003">
    <property type="protein sequence ID" value="KAJ6768938.1"/>
    <property type="molecule type" value="Genomic_DNA"/>
</dbReference>
<dbReference type="GO" id="GO:1902806">
    <property type="term" value="P:regulation of cell cycle G1/S phase transition"/>
    <property type="evidence" value="ECO:0007669"/>
    <property type="project" value="UniProtKB-ARBA"/>
</dbReference>
<dbReference type="GO" id="GO:0005634">
    <property type="term" value="C:nucleus"/>
    <property type="evidence" value="ECO:0007669"/>
    <property type="project" value="UniProtKB-SubCell"/>
</dbReference>
<evidence type="ECO:0000259" key="7">
    <source>
        <dbReference type="PROSITE" id="PS50090"/>
    </source>
</evidence>
<comment type="subunit">
    <text evidence="5">Interacts with RBR1.</text>
</comment>
<dbReference type="GO" id="GO:2000037">
    <property type="term" value="P:regulation of stomatal complex patterning"/>
    <property type="evidence" value="ECO:0007669"/>
    <property type="project" value="UniProtKB-ARBA"/>
</dbReference>
<dbReference type="FunFam" id="1.10.10.60:FF:000355">
    <property type="entry name" value="Transcription factor MYB124"/>
    <property type="match status" value="1"/>
</dbReference>
<dbReference type="GO" id="GO:0010376">
    <property type="term" value="P:stomatal complex formation"/>
    <property type="evidence" value="ECO:0007669"/>
    <property type="project" value="UniProtKB-ARBA"/>
</dbReference>
<evidence type="ECO:0000256" key="6">
    <source>
        <dbReference type="SAM" id="MobiDB-lite"/>
    </source>
</evidence>
<dbReference type="GO" id="GO:0050891">
    <property type="term" value="P:multicellular organismal-level water homeostasis"/>
    <property type="evidence" value="ECO:0007669"/>
    <property type="project" value="UniProtKB-ARBA"/>
</dbReference>
<dbReference type="AlphaFoldDB" id="A0A9Q0WN11"/>
<feature type="domain" description="Myb-like" evidence="7">
    <location>
        <begin position="29"/>
        <end position="72"/>
    </location>
</feature>
<dbReference type="GO" id="GO:0010444">
    <property type="term" value="P:guard mother cell differentiation"/>
    <property type="evidence" value="ECO:0007669"/>
    <property type="project" value="UniProtKB-ARBA"/>
</dbReference>
<dbReference type="PROSITE" id="PS51294">
    <property type="entry name" value="HTH_MYB"/>
    <property type="match status" value="2"/>
</dbReference>
<comment type="subcellular location">
    <subcellularLocation>
        <location evidence="1">Nucleus</location>
    </subcellularLocation>
</comment>
<dbReference type="GO" id="GO:0010235">
    <property type="term" value="P:guard mother cell cytokinesis"/>
    <property type="evidence" value="ECO:0007669"/>
    <property type="project" value="UniProtKB-ARBA"/>
</dbReference>
<feature type="domain" description="Myb-like" evidence="7">
    <location>
        <begin position="73"/>
        <end position="123"/>
    </location>
</feature>
<feature type="region of interest" description="Disordered" evidence="6">
    <location>
        <begin position="316"/>
        <end position="348"/>
    </location>
</feature>
<dbReference type="SMART" id="SM00717">
    <property type="entry name" value="SANT"/>
    <property type="match status" value="2"/>
</dbReference>
<dbReference type="GO" id="GO:0000978">
    <property type="term" value="F:RNA polymerase II cis-regulatory region sequence-specific DNA binding"/>
    <property type="evidence" value="ECO:0007669"/>
    <property type="project" value="TreeGrafter"/>
</dbReference>
<evidence type="ECO:0000313" key="9">
    <source>
        <dbReference type="EMBL" id="KAJ6768938.1"/>
    </source>
</evidence>
<keyword evidence="10" id="KW-1185">Reference proteome</keyword>
<evidence type="ECO:0000259" key="8">
    <source>
        <dbReference type="PROSITE" id="PS51294"/>
    </source>
</evidence>